<keyword evidence="3" id="KW-1185">Reference proteome</keyword>
<dbReference type="Proteomes" id="UP000298460">
    <property type="component" value="Unassembled WGS sequence"/>
</dbReference>
<evidence type="ECO:0000256" key="1">
    <source>
        <dbReference type="SAM" id="MobiDB-lite"/>
    </source>
</evidence>
<proteinExistence type="predicted"/>
<reference evidence="2 3" key="1">
    <citation type="submission" date="2019-03" db="EMBL/GenBank/DDBJ databases">
        <title>Draft Genome Sequence of Desulfosporosinus fructosivorans Strain 63.6F, Isolated from Marine Sediment in the Baltic Sea.</title>
        <authorList>
            <person name="Hausmann B."/>
            <person name="Vandieken V."/>
            <person name="Pjevac P."/>
            <person name="Schreck K."/>
            <person name="Herbold C.W."/>
            <person name="Loy A."/>
        </authorList>
    </citation>
    <scope>NUCLEOTIDE SEQUENCE [LARGE SCALE GENOMIC DNA]</scope>
    <source>
        <strain evidence="2 3">63.6F</strain>
    </source>
</reference>
<gene>
    <name evidence="2" type="ORF">E4K67_13165</name>
</gene>
<name>A0A4Z0R8G9_9FIRM</name>
<feature type="region of interest" description="Disordered" evidence="1">
    <location>
        <begin position="1"/>
        <end position="44"/>
    </location>
</feature>
<accession>A0A4Z0R8G9</accession>
<evidence type="ECO:0000313" key="3">
    <source>
        <dbReference type="Proteomes" id="UP000298460"/>
    </source>
</evidence>
<dbReference type="AlphaFoldDB" id="A0A4Z0R8G9"/>
<dbReference type="EMBL" id="SPQQ01000004">
    <property type="protein sequence ID" value="TGE37926.1"/>
    <property type="molecule type" value="Genomic_DNA"/>
</dbReference>
<comment type="caution">
    <text evidence="2">The sequence shown here is derived from an EMBL/GenBank/DDBJ whole genome shotgun (WGS) entry which is preliminary data.</text>
</comment>
<organism evidence="2 3">
    <name type="scientific">Desulfosporosinus fructosivorans</name>
    <dbReference type="NCBI Taxonomy" id="2018669"/>
    <lineage>
        <taxon>Bacteria</taxon>
        <taxon>Bacillati</taxon>
        <taxon>Bacillota</taxon>
        <taxon>Clostridia</taxon>
        <taxon>Eubacteriales</taxon>
        <taxon>Desulfitobacteriaceae</taxon>
        <taxon>Desulfosporosinus</taxon>
    </lineage>
</organism>
<sequence length="44" mass="4794">MRRRIPDRPPPAAGGPILRQKSLSDVRSDAAEQAMTIGGSYITR</sequence>
<protein>
    <submittedName>
        <fullName evidence="2">DUF1659 domain-containing protein</fullName>
    </submittedName>
</protein>
<evidence type="ECO:0000313" key="2">
    <source>
        <dbReference type="EMBL" id="TGE37926.1"/>
    </source>
</evidence>